<dbReference type="OrthoDB" id="444379at2759"/>
<dbReference type="GO" id="GO:0048487">
    <property type="term" value="F:beta-tubulin binding"/>
    <property type="evidence" value="ECO:0007669"/>
    <property type="project" value="InterPro"/>
</dbReference>
<dbReference type="EMBL" id="ASPP01020041">
    <property type="protein sequence ID" value="ETO14427.1"/>
    <property type="molecule type" value="Genomic_DNA"/>
</dbReference>
<name>X6MLX9_RETFI</name>
<protein>
    <submittedName>
        <fullName evidence="2">Uncharacterized protein</fullName>
    </submittedName>
</protein>
<evidence type="ECO:0000313" key="2">
    <source>
        <dbReference type="EMBL" id="ETO14427.1"/>
    </source>
</evidence>
<gene>
    <name evidence="2" type="ORF">RFI_22941</name>
</gene>
<comment type="caution">
    <text evidence="2">The sequence shown here is derived from an EMBL/GenBank/DDBJ whole genome shotgun (WGS) entry which is preliminary data.</text>
</comment>
<dbReference type="GO" id="GO:0035735">
    <property type="term" value="P:intraciliary transport involved in cilium assembly"/>
    <property type="evidence" value="ECO:0007669"/>
    <property type="project" value="TreeGrafter"/>
</dbReference>
<keyword evidence="3" id="KW-1185">Reference proteome</keyword>
<dbReference type="GO" id="GO:0030992">
    <property type="term" value="C:intraciliary transport particle B"/>
    <property type="evidence" value="ECO:0007669"/>
    <property type="project" value="InterPro"/>
</dbReference>
<dbReference type="PANTHER" id="PTHR31432:SF0">
    <property type="entry name" value="INTRAFLAGELLAR TRANSPORT PROTEIN 74 HOMOLOG"/>
    <property type="match status" value="1"/>
</dbReference>
<reference evidence="2 3" key="1">
    <citation type="journal article" date="2013" name="Curr. Biol.">
        <title>The Genome of the Foraminiferan Reticulomyxa filosa.</title>
        <authorList>
            <person name="Glockner G."/>
            <person name="Hulsmann N."/>
            <person name="Schleicher M."/>
            <person name="Noegel A.A."/>
            <person name="Eichinger L."/>
            <person name="Gallinger C."/>
            <person name="Pawlowski J."/>
            <person name="Sierra R."/>
            <person name="Euteneuer U."/>
            <person name="Pillet L."/>
            <person name="Moustafa A."/>
            <person name="Platzer M."/>
            <person name="Groth M."/>
            <person name="Szafranski K."/>
            <person name="Schliwa M."/>
        </authorList>
    </citation>
    <scope>NUCLEOTIDE SEQUENCE [LARGE SCALE GENOMIC DNA]</scope>
</reference>
<sequence>MTAAIEKKETEKDLNVMKSFAKNQEKYELLFERDNKMTQFIDNYEKTVESLLAKKTAVETEITQLLQHMSVYELQKQDVDISTEPNGTGEGELACKEKQKEESGLTLKHVQNELAKSEAELQKLKSLDTKIPAEMQKWEELTNWNSKVRKLKSSSKKMTSTNNKETLQKQLAQQKQELDETFNQLNSNSYYQNNLKELITKQENLKTEIELMEKNLSQEKKNSEFESLLQDTILLTQKVNSLMIKQISLET</sequence>
<accession>X6MLX9</accession>
<feature type="coiled-coil region" evidence="1">
    <location>
        <begin position="157"/>
        <end position="222"/>
    </location>
</feature>
<dbReference type="PANTHER" id="PTHR31432">
    <property type="entry name" value="INTRAFLAGELLAR TRANSPORT PROTEIN 74 HOMOLOG"/>
    <property type="match status" value="1"/>
</dbReference>
<evidence type="ECO:0000256" key="1">
    <source>
        <dbReference type="SAM" id="Coils"/>
    </source>
</evidence>
<dbReference type="InterPro" id="IPR029602">
    <property type="entry name" value="IFT74"/>
</dbReference>
<evidence type="ECO:0000313" key="3">
    <source>
        <dbReference type="Proteomes" id="UP000023152"/>
    </source>
</evidence>
<dbReference type="GO" id="GO:0005929">
    <property type="term" value="C:cilium"/>
    <property type="evidence" value="ECO:0007669"/>
    <property type="project" value="TreeGrafter"/>
</dbReference>
<organism evidence="2 3">
    <name type="scientific">Reticulomyxa filosa</name>
    <dbReference type="NCBI Taxonomy" id="46433"/>
    <lineage>
        <taxon>Eukaryota</taxon>
        <taxon>Sar</taxon>
        <taxon>Rhizaria</taxon>
        <taxon>Retaria</taxon>
        <taxon>Foraminifera</taxon>
        <taxon>Monothalamids</taxon>
        <taxon>Reticulomyxidae</taxon>
        <taxon>Reticulomyxa</taxon>
    </lineage>
</organism>
<dbReference type="AlphaFoldDB" id="X6MLX9"/>
<keyword evidence="1" id="KW-0175">Coiled coil</keyword>
<dbReference type="Proteomes" id="UP000023152">
    <property type="component" value="Unassembled WGS sequence"/>
</dbReference>
<proteinExistence type="predicted"/>